<dbReference type="Pfam" id="PF13560">
    <property type="entry name" value="HTH_31"/>
    <property type="match status" value="1"/>
</dbReference>
<reference evidence="2" key="1">
    <citation type="submission" date="2021-11" db="EMBL/GenBank/DDBJ databases">
        <title>Description of a new species Pelosinus isolated from the bottom sediments of Lake Baikal.</title>
        <authorList>
            <person name="Zakharyuk A."/>
        </authorList>
    </citation>
    <scope>NUCLEOTIDE SEQUENCE</scope>
    <source>
        <strain evidence="2">Bkl1</strain>
    </source>
</reference>
<name>A0ABS8HU07_9FIRM</name>
<evidence type="ECO:0000259" key="1">
    <source>
        <dbReference type="SMART" id="SM00530"/>
    </source>
</evidence>
<dbReference type="PANTHER" id="PTHR35010">
    <property type="entry name" value="BLL4672 PROTEIN-RELATED"/>
    <property type="match status" value="1"/>
</dbReference>
<keyword evidence="3" id="KW-1185">Reference proteome</keyword>
<evidence type="ECO:0000313" key="2">
    <source>
        <dbReference type="EMBL" id="MCC5466650.1"/>
    </source>
</evidence>
<dbReference type="InterPro" id="IPR041413">
    <property type="entry name" value="MLTR_LBD"/>
</dbReference>
<sequence>MSNTTCLVNQAVEKNRRIELAKFLRNRRERLNPKEYNLLVSLRRRTLGLRREEVAQLAGVGVSWYTWLEQGRPITVSEQVLESITHVLKLDWAERRHLFLLARDHPPSLPQRNENTPPIIPGLQDILDAFGICPAYALDRCWNIVSWNRSACEVFVDFSTLPAQEQNFVWLLFTHPAMTDRLLNWETLARRCLAVFRFGTDQYIGESWYIEFVENIKCANPLFREWWEQYDIATTPPERKEFNHPKVGRLVLRPTVLSLPAAPELKIVVYTPFPDENTAEKLAKLIRLTGTS</sequence>
<dbReference type="InterPro" id="IPR001387">
    <property type="entry name" value="Cro/C1-type_HTH"/>
</dbReference>
<organism evidence="2 3">
    <name type="scientific">Pelosinus baikalensis</name>
    <dbReference type="NCBI Taxonomy" id="2892015"/>
    <lineage>
        <taxon>Bacteria</taxon>
        <taxon>Bacillati</taxon>
        <taxon>Bacillota</taxon>
        <taxon>Negativicutes</taxon>
        <taxon>Selenomonadales</taxon>
        <taxon>Sporomusaceae</taxon>
        <taxon>Pelosinus</taxon>
    </lineage>
</organism>
<dbReference type="Pfam" id="PF17765">
    <property type="entry name" value="MLTR_LBD"/>
    <property type="match status" value="1"/>
</dbReference>
<gene>
    <name evidence="2" type="ORF">LMF89_14975</name>
</gene>
<feature type="domain" description="HTH cro/C1-type" evidence="1">
    <location>
        <begin position="39"/>
        <end position="95"/>
    </location>
</feature>
<dbReference type="Gene3D" id="3.30.450.180">
    <property type="match status" value="1"/>
</dbReference>
<evidence type="ECO:0000313" key="3">
    <source>
        <dbReference type="Proteomes" id="UP001165492"/>
    </source>
</evidence>
<proteinExistence type="predicted"/>
<dbReference type="Proteomes" id="UP001165492">
    <property type="component" value="Unassembled WGS sequence"/>
</dbReference>
<protein>
    <submittedName>
        <fullName evidence="2">Helix-turn-helix transcriptional regulator</fullName>
    </submittedName>
</protein>
<dbReference type="InterPro" id="IPR010982">
    <property type="entry name" value="Lambda_DNA-bd_dom_sf"/>
</dbReference>
<dbReference type="RefSeq" id="WP_229535777.1">
    <property type="nucleotide sequence ID" value="NZ_JAJHJB010000021.1"/>
</dbReference>
<dbReference type="SUPFAM" id="SSF47413">
    <property type="entry name" value="lambda repressor-like DNA-binding domains"/>
    <property type="match status" value="1"/>
</dbReference>
<dbReference type="Gene3D" id="1.10.260.40">
    <property type="entry name" value="lambda repressor-like DNA-binding domains"/>
    <property type="match status" value="1"/>
</dbReference>
<dbReference type="SMART" id="SM00530">
    <property type="entry name" value="HTH_XRE"/>
    <property type="match status" value="1"/>
</dbReference>
<comment type="caution">
    <text evidence="2">The sequence shown here is derived from an EMBL/GenBank/DDBJ whole genome shotgun (WGS) entry which is preliminary data.</text>
</comment>
<dbReference type="EMBL" id="JAJHJB010000021">
    <property type="protein sequence ID" value="MCC5466650.1"/>
    <property type="molecule type" value="Genomic_DNA"/>
</dbReference>
<accession>A0ABS8HU07</accession>